<proteinExistence type="predicted"/>
<feature type="non-terminal residue" evidence="1">
    <location>
        <position position="1"/>
    </location>
</feature>
<gene>
    <name evidence="1" type="ORF">METZ01_LOCUS514173</name>
</gene>
<sequence length="82" mass="8626">VNLLKDGRNLGQTTRDVSNCGEPSNCGIGMVFGVQNVGSAVFGPPGSTLASRKKRVGVSRNRVKRNLLFDVIGDIQIAAKAV</sequence>
<evidence type="ECO:0000313" key="1">
    <source>
        <dbReference type="EMBL" id="SVE61319.1"/>
    </source>
</evidence>
<dbReference type="EMBL" id="UINC01229560">
    <property type="protein sequence ID" value="SVE61319.1"/>
    <property type="molecule type" value="Genomic_DNA"/>
</dbReference>
<name>A0A383EXD8_9ZZZZ</name>
<protein>
    <submittedName>
        <fullName evidence="1">Uncharacterized protein</fullName>
    </submittedName>
</protein>
<accession>A0A383EXD8</accession>
<reference evidence="1" key="1">
    <citation type="submission" date="2018-05" db="EMBL/GenBank/DDBJ databases">
        <authorList>
            <person name="Lanie J.A."/>
            <person name="Ng W.-L."/>
            <person name="Kazmierczak K.M."/>
            <person name="Andrzejewski T.M."/>
            <person name="Davidsen T.M."/>
            <person name="Wayne K.J."/>
            <person name="Tettelin H."/>
            <person name="Glass J.I."/>
            <person name="Rusch D."/>
            <person name="Podicherti R."/>
            <person name="Tsui H.-C.T."/>
            <person name="Winkler M.E."/>
        </authorList>
    </citation>
    <scope>NUCLEOTIDE SEQUENCE</scope>
</reference>
<dbReference type="AlphaFoldDB" id="A0A383EXD8"/>
<organism evidence="1">
    <name type="scientific">marine metagenome</name>
    <dbReference type="NCBI Taxonomy" id="408172"/>
    <lineage>
        <taxon>unclassified sequences</taxon>
        <taxon>metagenomes</taxon>
        <taxon>ecological metagenomes</taxon>
    </lineage>
</organism>